<reference evidence="2" key="1">
    <citation type="submission" date="2015-02" db="EMBL/GenBank/DDBJ databases">
        <title>Draft Genome of Frankia sp. CpI1-S.</title>
        <authorList>
            <person name="Oshone R.T."/>
            <person name="Ngom M."/>
            <person name="Ghodhbane-Gtari F."/>
            <person name="Gtari M."/>
            <person name="Morris K."/>
            <person name="Thomas K."/>
            <person name="Sen A."/>
            <person name="Tisa L.S."/>
        </authorList>
    </citation>
    <scope>NUCLEOTIDE SEQUENCE [LARGE SCALE GENOMIC DNA]</scope>
    <source>
        <strain evidence="2">CpI1-S</strain>
    </source>
</reference>
<reference evidence="1 2" key="2">
    <citation type="journal article" date="2016" name="Genome Announc.">
        <title>Permanent Draft Genome Sequences for Two Variants of Frankia sp. Strain CpI1, the First Frankia Strain Isolated from Root Nodules of Comptonia peregrina.</title>
        <authorList>
            <person name="Oshone R."/>
            <person name="Hurst S.G.IV."/>
            <person name="Abebe-Akele F."/>
            <person name="Simpson S."/>
            <person name="Morris K."/>
            <person name="Thomas W.K."/>
            <person name="Tisa L.S."/>
        </authorList>
    </citation>
    <scope>NUCLEOTIDE SEQUENCE [LARGE SCALE GENOMIC DNA]</scope>
    <source>
        <strain evidence="2">CpI1-S</strain>
    </source>
</reference>
<protein>
    <submittedName>
        <fullName evidence="1">Uncharacterized protein</fullName>
    </submittedName>
</protein>
<dbReference type="Proteomes" id="UP000032545">
    <property type="component" value="Unassembled WGS sequence"/>
</dbReference>
<dbReference type="PATRIC" id="fig|1502723.3.peg.760"/>
<proteinExistence type="predicted"/>
<dbReference type="EMBL" id="JYFN01000103">
    <property type="protein sequence ID" value="KJE19495.1"/>
    <property type="molecule type" value="Genomic_DNA"/>
</dbReference>
<dbReference type="OrthoDB" id="9777890at2"/>
<comment type="caution">
    <text evidence="1">The sequence shown here is derived from an EMBL/GenBank/DDBJ whole genome shotgun (WGS) entry which is preliminary data.</text>
</comment>
<sequence>MSAVLAEEDRLRAHRYDLADYGLRAEEVNTRLGALIRGRKGCDAPLPLA</sequence>
<name>A0A0D8B5W2_9ACTN</name>
<organism evidence="1 2">
    <name type="scientific">Frankia torreyi</name>
    <dbReference type="NCBI Taxonomy" id="1856"/>
    <lineage>
        <taxon>Bacteria</taxon>
        <taxon>Bacillati</taxon>
        <taxon>Actinomycetota</taxon>
        <taxon>Actinomycetes</taxon>
        <taxon>Frankiales</taxon>
        <taxon>Frankiaceae</taxon>
        <taxon>Frankia</taxon>
    </lineage>
</organism>
<dbReference type="AlphaFoldDB" id="A0A0D8B5W2"/>
<gene>
    <name evidence="1" type="ORF">FF36_06237</name>
</gene>
<evidence type="ECO:0000313" key="2">
    <source>
        <dbReference type="Proteomes" id="UP000032545"/>
    </source>
</evidence>
<accession>A0A0D8B5W2</accession>
<evidence type="ECO:0000313" key="1">
    <source>
        <dbReference type="EMBL" id="KJE19495.1"/>
    </source>
</evidence>
<keyword evidence="2" id="KW-1185">Reference proteome</keyword>